<dbReference type="SUPFAM" id="SSF46785">
    <property type="entry name" value="Winged helix' DNA-binding domain"/>
    <property type="match status" value="1"/>
</dbReference>
<evidence type="ECO:0000259" key="1">
    <source>
        <dbReference type="Pfam" id="PF08279"/>
    </source>
</evidence>
<sequence>MSRTQRLFDLLQLLRCHKYPVAATTLAEQLGVSVRTVYRDIATLQSQGAEIAGEAGLGYLLKPNFMLPPLMFSYEELQALRLGANWVSKQDDQQMTLAAQNALAKIAAILPDSLKLQMERETVRVGPSAEKAAVAVPLSQIRQSIRRGVVVDICYIDAQAQLTTRRIWPVLLGFMESCYMLVAWCETRQAFRHFRVDRLKQYHETDQRYPQSQQQLLRAWQAIQGIPDNPIAY</sequence>
<evidence type="ECO:0000313" key="4">
    <source>
        <dbReference type="Proteomes" id="UP000676428"/>
    </source>
</evidence>
<dbReference type="InterPro" id="IPR026881">
    <property type="entry name" value="WYL_dom"/>
</dbReference>
<dbReference type="RefSeq" id="WP_213681546.1">
    <property type="nucleotide sequence ID" value="NZ_CP074572.1"/>
</dbReference>
<feature type="domain" description="WYL" evidence="2">
    <location>
        <begin position="138"/>
        <end position="202"/>
    </location>
</feature>
<dbReference type="Pfam" id="PF13280">
    <property type="entry name" value="WYL"/>
    <property type="match status" value="1"/>
</dbReference>
<dbReference type="InterPro" id="IPR051534">
    <property type="entry name" value="CBASS_pafABC_assoc_protein"/>
</dbReference>
<accession>A0ABX8DDU5</accession>
<dbReference type="EMBL" id="CP074572">
    <property type="protein sequence ID" value="QVK22900.1"/>
    <property type="molecule type" value="Genomic_DNA"/>
</dbReference>
<evidence type="ECO:0000259" key="2">
    <source>
        <dbReference type="Pfam" id="PF13280"/>
    </source>
</evidence>
<protein>
    <submittedName>
        <fullName evidence="3">YafY family transcriptional regulator</fullName>
    </submittedName>
</protein>
<dbReference type="PROSITE" id="PS52050">
    <property type="entry name" value="WYL"/>
    <property type="match status" value="1"/>
</dbReference>
<organism evidence="3 4">
    <name type="scientific">Shewanella dokdonensis</name>
    <dbReference type="NCBI Taxonomy" id="712036"/>
    <lineage>
        <taxon>Bacteria</taxon>
        <taxon>Pseudomonadati</taxon>
        <taxon>Pseudomonadota</taxon>
        <taxon>Gammaproteobacteria</taxon>
        <taxon>Alteromonadales</taxon>
        <taxon>Shewanellaceae</taxon>
        <taxon>Shewanella</taxon>
    </lineage>
</organism>
<evidence type="ECO:0000313" key="3">
    <source>
        <dbReference type="EMBL" id="QVK22900.1"/>
    </source>
</evidence>
<dbReference type="InterPro" id="IPR036388">
    <property type="entry name" value="WH-like_DNA-bd_sf"/>
</dbReference>
<dbReference type="PANTHER" id="PTHR34580:SF3">
    <property type="entry name" value="PROTEIN PAFB"/>
    <property type="match status" value="1"/>
</dbReference>
<keyword evidence="4" id="KW-1185">Reference proteome</keyword>
<gene>
    <name evidence="3" type="ORF">KHX94_17265</name>
</gene>
<dbReference type="Pfam" id="PF08279">
    <property type="entry name" value="HTH_11"/>
    <property type="match status" value="1"/>
</dbReference>
<feature type="domain" description="Helix-turn-helix type 11" evidence="1">
    <location>
        <begin position="6"/>
        <end position="59"/>
    </location>
</feature>
<reference evidence="3 4" key="1">
    <citation type="journal article" date="2012" name="Int. J. Syst. Evol. Microbiol.">
        <title>Shewanella dokdonensis sp. nov., isolated from seawater.</title>
        <authorList>
            <person name="Sung H.R."/>
            <person name="Yoon J.H."/>
            <person name="Ghim S.Y."/>
        </authorList>
    </citation>
    <scope>NUCLEOTIDE SEQUENCE [LARGE SCALE GENOMIC DNA]</scope>
    <source>
        <strain evidence="3 4">DSM 23626</strain>
    </source>
</reference>
<proteinExistence type="predicted"/>
<dbReference type="InterPro" id="IPR036390">
    <property type="entry name" value="WH_DNA-bd_sf"/>
</dbReference>
<name>A0ABX8DDU5_9GAMM</name>
<dbReference type="InterPro" id="IPR013196">
    <property type="entry name" value="HTH_11"/>
</dbReference>
<dbReference type="PANTHER" id="PTHR34580">
    <property type="match status" value="1"/>
</dbReference>
<dbReference type="Proteomes" id="UP000676428">
    <property type="component" value="Chromosome"/>
</dbReference>
<dbReference type="Gene3D" id="1.10.10.10">
    <property type="entry name" value="Winged helix-like DNA-binding domain superfamily/Winged helix DNA-binding domain"/>
    <property type="match status" value="1"/>
</dbReference>